<dbReference type="GO" id="GO:0009401">
    <property type="term" value="P:phosphoenolpyruvate-dependent sugar phosphotransferase system"/>
    <property type="evidence" value="ECO:0007669"/>
    <property type="project" value="InterPro"/>
</dbReference>
<evidence type="ECO:0000256" key="3">
    <source>
        <dbReference type="ARBA" id="ARBA00022475"/>
    </source>
</evidence>
<evidence type="ECO:0000313" key="10">
    <source>
        <dbReference type="EMBL" id="EUJ25642.1"/>
    </source>
</evidence>
<feature type="transmembrane region" description="Helical" evidence="8">
    <location>
        <begin position="150"/>
        <end position="168"/>
    </location>
</feature>
<evidence type="ECO:0000256" key="5">
    <source>
        <dbReference type="ARBA" id="ARBA00022692"/>
    </source>
</evidence>
<proteinExistence type="predicted"/>
<organism evidence="10 11">
    <name type="scientific">Listeria cornellensis FSL F6-0969</name>
    <dbReference type="NCBI Taxonomy" id="1265820"/>
    <lineage>
        <taxon>Bacteria</taxon>
        <taxon>Bacillati</taxon>
        <taxon>Bacillota</taxon>
        <taxon>Bacilli</taxon>
        <taxon>Bacillales</taxon>
        <taxon>Listeriaceae</taxon>
        <taxon>Listeria</taxon>
    </lineage>
</organism>
<keyword evidence="2" id="KW-0813">Transport</keyword>
<feature type="transmembrane region" description="Helical" evidence="8">
    <location>
        <begin position="230"/>
        <end position="253"/>
    </location>
</feature>
<dbReference type="GO" id="GO:0005975">
    <property type="term" value="P:carbohydrate metabolic process"/>
    <property type="evidence" value="ECO:0007669"/>
    <property type="project" value="InterPro"/>
</dbReference>
<evidence type="ECO:0000256" key="8">
    <source>
        <dbReference type="SAM" id="Phobius"/>
    </source>
</evidence>
<keyword evidence="7 8" id="KW-0472">Membrane</keyword>
<evidence type="ECO:0000256" key="1">
    <source>
        <dbReference type="ARBA" id="ARBA00004651"/>
    </source>
</evidence>
<dbReference type="Gene3D" id="3.20.20.80">
    <property type="entry name" value="Glycosidases"/>
    <property type="match status" value="1"/>
</dbReference>
<dbReference type="NCBIfam" id="TIGR00410">
    <property type="entry name" value="lacE"/>
    <property type="match status" value="1"/>
</dbReference>
<dbReference type="PRINTS" id="PR00131">
    <property type="entry name" value="GLHYDRLASE1"/>
</dbReference>
<feature type="transmembrane region" description="Helical" evidence="8">
    <location>
        <begin position="403"/>
        <end position="424"/>
    </location>
</feature>
<dbReference type="InterPro" id="IPR004501">
    <property type="entry name" value="PTS_EIIC_3"/>
</dbReference>
<dbReference type="GO" id="GO:0004553">
    <property type="term" value="F:hydrolase activity, hydrolyzing O-glycosyl compounds"/>
    <property type="evidence" value="ECO:0007669"/>
    <property type="project" value="InterPro"/>
</dbReference>
<name>W7BI97_9LIST</name>
<gene>
    <name evidence="10" type="ORF">PCORN_16535</name>
</gene>
<keyword evidence="4" id="KW-0762">Sugar transport</keyword>
<dbReference type="GO" id="GO:0008982">
    <property type="term" value="F:protein-N(PI)-phosphohistidine-sugar phosphotransferase activity"/>
    <property type="evidence" value="ECO:0007669"/>
    <property type="project" value="InterPro"/>
</dbReference>
<keyword evidence="10" id="KW-0378">Hydrolase</keyword>
<feature type="transmembrane region" description="Helical" evidence="8">
    <location>
        <begin position="75"/>
        <end position="97"/>
    </location>
</feature>
<accession>W7BI97</accession>
<dbReference type="PATRIC" id="fig|1265820.5.peg.3272"/>
<dbReference type="SUPFAM" id="SSF51445">
    <property type="entry name" value="(Trans)glycosidases"/>
    <property type="match status" value="1"/>
</dbReference>
<evidence type="ECO:0000256" key="4">
    <source>
        <dbReference type="ARBA" id="ARBA00022597"/>
    </source>
</evidence>
<evidence type="ECO:0000256" key="7">
    <source>
        <dbReference type="ARBA" id="ARBA00023136"/>
    </source>
</evidence>
<feature type="transmembrane region" description="Helical" evidence="8">
    <location>
        <begin position="32"/>
        <end position="54"/>
    </location>
</feature>
<dbReference type="EMBL" id="AODE01000038">
    <property type="protein sequence ID" value="EUJ25642.1"/>
    <property type="molecule type" value="Genomic_DNA"/>
</dbReference>
<reference evidence="10 11" key="1">
    <citation type="journal article" date="2014" name="Int. J. Syst. Evol. Microbiol.">
        <title>Listeria floridensis sp. nov., Listeria aquatica sp. nov., Listeria cornellensis sp. nov., Listeria riparia sp. nov. and Listeria grandensis sp. nov., from agricultural and natural environments.</title>
        <authorList>
            <person name="den Bakker H.C."/>
            <person name="Warchocki S."/>
            <person name="Wright E.M."/>
            <person name="Allred A.F."/>
            <person name="Ahlstrom C."/>
            <person name="Manuel C.S."/>
            <person name="Stasiewicz M.J."/>
            <person name="Burrell A."/>
            <person name="Roof S."/>
            <person name="Strawn L."/>
            <person name="Fortes E.D."/>
            <person name="Nightingale K.K."/>
            <person name="Kephart D."/>
            <person name="Wiedmann M."/>
        </authorList>
    </citation>
    <scope>NUCLEOTIDE SEQUENCE [LARGE SCALE GENOMIC DNA]</scope>
    <source>
        <strain evidence="11">FSL F6-969</strain>
    </source>
</reference>
<dbReference type="Pfam" id="PF02378">
    <property type="entry name" value="PTS_EIIC"/>
    <property type="match status" value="1"/>
</dbReference>
<dbReference type="GO" id="GO:0005886">
    <property type="term" value="C:plasma membrane"/>
    <property type="evidence" value="ECO:0007669"/>
    <property type="project" value="UniProtKB-SubCell"/>
</dbReference>
<feature type="domain" description="PTS EIIC type-3" evidence="9">
    <location>
        <begin position="9"/>
        <end position="423"/>
    </location>
</feature>
<evidence type="ECO:0000313" key="11">
    <source>
        <dbReference type="Proteomes" id="UP000019254"/>
    </source>
</evidence>
<dbReference type="InterPro" id="IPR051088">
    <property type="entry name" value="PTS_Sugar-EIIC/EIIB"/>
</dbReference>
<keyword evidence="6 8" id="KW-1133">Transmembrane helix</keyword>
<feature type="transmembrane region" description="Helical" evidence="8">
    <location>
        <begin position="297"/>
        <end position="318"/>
    </location>
</feature>
<dbReference type="InterPro" id="IPR003352">
    <property type="entry name" value="PTS_EIIC"/>
</dbReference>
<evidence type="ECO:0000256" key="2">
    <source>
        <dbReference type="ARBA" id="ARBA00022448"/>
    </source>
</evidence>
<dbReference type="STRING" id="1265820.PCORN_16535"/>
<dbReference type="AlphaFoldDB" id="W7BI97"/>
<keyword evidence="5 8" id="KW-0812">Transmembrane</keyword>
<feature type="transmembrane region" description="Helical" evidence="8">
    <location>
        <begin position="109"/>
        <end position="129"/>
    </location>
</feature>
<dbReference type="PANTHER" id="PTHR33989:SF4">
    <property type="entry name" value="PTS SYSTEM N,N'-DIACETYLCHITOBIOSE-SPECIFIC EIIC COMPONENT"/>
    <property type="match status" value="1"/>
</dbReference>
<feature type="transmembrane region" description="Helical" evidence="8">
    <location>
        <begin position="188"/>
        <end position="210"/>
    </location>
</feature>
<comment type="caution">
    <text evidence="10">The sequence shown here is derived from an EMBL/GenBank/DDBJ whole genome shotgun (WGS) entry which is preliminary data.</text>
</comment>
<dbReference type="InterPro" id="IPR017853">
    <property type="entry name" value="GH"/>
</dbReference>
<keyword evidence="3" id="KW-1003">Cell membrane</keyword>
<evidence type="ECO:0000259" key="9">
    <source>
        <dbReference type="PROSITE" id="PS51105"/>
    </source>
</evidence>
<dbReference type="PROSITE" id="PS51105">
    <property type="entry name" value="PTS_EIIC_TYPE_3"/>
    <property type="match status" value="1"/>
</dbReference>
<dbReference type="PANTHER" id="PTHR33989">
    <property type="match status" value="1"/>
</dbReference>
<feature type="transmembrane region" description="Helical" evidence="8">
    <location>
        <begin position="353"/>
        <end position="383"/>
    </location>
</feature>
<dbReference type="Pfam" id="PF00232">
    <property type="entry name" value="Glyco_hydro_1"/>
    <property type="match status" value="1"/>
</dbReference>
<evidence type="ECO:0000256" key="6">
    <source>
        <dbReference type="ARBA" id="ARBA00022989"/>
    </source>
</evidence>
<keyword evidence="11" id="KW-1185">Reference proteome</keyword>
<sequence length="878" mass="99243">MGSGFMGRLSDVLGRFATKVNSLRYIMVIKNAFSALIPVIITGAFGTLFSAMVFDAENGLAKIQFLRFLAELKPIASSISYVTLSFLTIYAVFLIGIELAKLNNLKGVFPGIIAVMSYLAVTPTIYGFLSDDKNILVENVLAKQYTDTKGLFLGMIVAIVSVELYSWLGRQKRLQIKMPDTVPANVSASFSALVPTIITIAVMATAGFAVKAMTGMYAYDIIYHLVQRPLEGVVQGLPGILLLMLIAQIFWVIGIHGNQMIKPIREPLLLASIAVNTEAFESGKEIPNIITMPFWDMYMSIGGSGVTIGLLVAVFMVGKREDMREITKLSSAPGIFNINEPVIFGMPIMLNPILAIPFIITPLITGTIGYFATATGIAAKAVVMVPWPMPPIVNAYLATAGDLGAVATQIVCIIVAILIYLPFVKISNTAQQKKLVEKRNIMKLSIPENFILGAASSAWQTEGWKGKKEGQDSYPDSWYKNEKFVWHNGYGPAVATNFMEQYQEDVNLMKEIGLTHYRTSINWSRFFTDYENLIVDEDYAGHIDDVINALLEANVEPMLCLEHYELPVYLSEKYDGWSSRKVVDLYAGYAKIAFERYGDRVKQWFTFNEPIVPQTRIYLDAIRWPHEQNTKKWMLWNYHKALASAQAVKAYRSLGLKGRVGCVLNPEMVYARSDSKEDKKAAEMYDLFYNRVFFDPMVKGEYSSELIALCTTFDIYFNPDDNDLSTIRENTLDFLGINQYYPKRVKAPRYEWNKTTPFHPEMFFENFDLPGKKMNDSRGWEIYPKIVYDMAHYLKENYGDIPWLITENGMGRENEEAYMDDLGTVNDSYRIDFIKQHIKWLLKAVEEGSSCEGYMLWAFTDCVSPMNAFKKSIWPHKN</sequence>
<comment type="subcellular location">
    <subcellularLocation>
        <location evidence="1">Cell membrane</location>
        <topology evidence="1">Multi-pass membrane protein</topology>
    </subcellularLocation>
</comment>
<dbReference type="Proteomes" id="UP000019254">
    <property type="component" value="Unassembled WGS sequence"/>
</dbReference>
<protein>
    <submittedName>
        <fullName evidence="10">Family I glycosyl hydrolase</fullName>
    </submittedName>
</protein>
<dbReference type="InterPro" id="IPR001360">
    <property type="entry name" value="Glyco_hydro_1"/>
</dbReference>